<gene>
    <name evidence="1" type="ORF">K441DRAFT_330266</name>
</gene>
<dbReference type="Proteomes" id="UP000250078">
    <property type="component" value="Unassembled WGS sequence"/>
</dbReference>
<dbReference type="EMBL" id="KV748250">
    <property type="protein sequence ID" value="OCK88048.1"/>
    <property type="molecule type" value="Genomic_DNA"/>
</dbReference>
<reference evidence="1 2" key="1">
    <citation type="journal article" date="2016" name="Nat. Commun.">
        <title>Ectomycorrhizal ecology is imprinted in the genome of the dominant symbiotic fungus Cenococcum geophilum.</title>
        <authorList>
            <consortium name="DOE Joint Genome Institute"/>
            <person name="Peter M."/>
            <person name="Kohler A."/>
            <person name="Ohm R.A."/>
            <person name="Kuo A."/>
            <person name="Krutzmann J."/>
            <person name="Morin E."/>
            <person name="Arend M."/>
            <person name="Barry K.W."/>
            <person name="Binder M."/>
            <person name="Choi C."/>
            <person name="Clum A."/>
            <person name="Copeland A."/>
            <person name="Grisel N."/>
            <person name="Haridas S."/>
            <person name="Kipfer T."/>
            <person name="LaButti K."/>
            <person name="Lindquist E."/>
            <person name="Lipzen A."/>
            <person name="Maire R."/>
            <person name="Meier B."/>
            <person name="Mihaltcheva S."/>
            <person name="Molinier V."/>
            <person name="Murat C."/>
            <person name="Poggeler S."/>
            <person name="Quandt C.A."/>
            <person name="Sperisen C."/>
            <person name="Tritt A."/>
            <person name="Tisserant E."/>
            <person name="Crous P.W."/>
            <person name="Henrissat B."/>
            <person name="Nehls U."/>
            <person name="Egli S."/>
            <person name="Spatafora J.W."/>
            <person name="Grigoriev I.V."/>
            <person name="Martin F.M."/>
        </authorList>
    </citation>
    <scope>NUCLEOTIDE SEQUENCE [LARGE SCALE GENOMIC DNA]</scope>
    <source>
        <strain evidence="1 2">1.58</strain>
    </source>
</reference>
<accession>A0ACC8ENT0</accession>
<organism evidence="1 2">
    <name type="scientific">Cenococcum geophilum 1.58</name>
    <dbReference type="NCBI Taxonomy" id="794803"/>
    <lineage>
        <taxon>Eukaryota</taxon>
        <taxon>Fungi</taxon>
        <taxon>Dikarya</taxon>
        <taxon>Ascomycota</taxon>
        <taxon>Pezizomycotina</taxon>
        <taxon>Dothideomycetes</taxon>
        <taxon>Pleosporomycetidae</taxon>
        <taxon>Gloniales</taxon>
        <taxon>Gloniaceae</taxon>
        <taxon>Cenococcum</taxon>
    </lineage>
</organism>
<evidence type="ECO:0000313" key="1">
    <source>
        <dbReference type="EMBL" id="OCK88048.1"/>
    </source>
</evidence>
<name>A0ACC8ENT0_9PEZI</name>
<protein>
    <submittedName>
        <fullName evidence="1">Uncharacterized protein</fullName>
    </submittedName>
</protein>
<sequence>MSTLDDIYVIYDNFDYLERTRHQLIGDTGVFHSHTTGKLVRGSCIPPGGLLQSMLHDRVQLRIEDIAEAPGNIYDSVQNQISIFVIADALRSAYPAAVNGIFESNTELEYPRMPEIDILPSAKTTHVNLGPIMESEASISGNYRVLETIFLEQLQLNRDNDFQGRLYLAYGDQKTAKLIRACKRERAEAALPYDSHRWVLPVPGLWHLRLNFLYTIMRTFFGGEQYAQQYSTLYTHMNHLGRRNIPVERPPFHHLEELVLHSFDARIVALFLTHIRGRLDIHEEGAVERYIGSLTPEQFLQHIEDIRAAGFSSEVGREANKLIPPHPSTRGGSQIVDQLLAVPSSATTSQPARIVDVEFFNHIRYLQVVETYKVLKYAIKHADIGLLKRAIARLCLYFAGSRSNNYASEMMYFWRLIATEACDPVLQRAVLANGLINNRGEPNSFFEADRLNELLNLQLKELLRSRGNSTFGVDSLFRWSVLTTSYTGPLRTEFEDAFGERTISDHTIKFPAVDIQSLADMIAKDSIVRQRVRDVGFEAPAILQLGLERLLQGGIADFNMRMSYISGLLYDPYEDGFDEATDDMPEDFQMLGLMPAYDLLDA</sequence>
<evidence type="ECO:0000313" key="2">
    <source>
        <dbReference type="Proteomes" id="UP000250078"/>
    </source>
</evidence>
<keyword evidence="2" id="KW-1185">Reference proteome</keyword>
<proteinExistence type="predicted"/>